<dbReference type="Gene3D" id="3.40.1110.10">
    <property type="entry name" value="Calcium-transporting ATPase, cytoplasmic domain N"/>
    <property type="match status" value="1"/>
</dbReference>
<dbReference type="EC" id="7.2.2.14" evidence="4"/>
<gene>
    <name evidence="20" type="primary">mgtA</name>
    <name evidence="20" type="ORF">C5689_12440</name>
</gene>
<dbReference type="Gene3D" id="3.40.50.1000">
    <property type="entry name" value="HAD superfamily/HAD-like"/>
    <property type="match status" value="1"/>
</dbReference>
<dbReference type="GO" id="GO:0015444">
    <property type="term" value="F:P-type magnesium transporter activity"/>
    <property type="evidence" value="ECO:0007669"/>
    <property type="project" value="UniProtKB-EC"/>
</dbReference>
<dbReference type="AlphaFoldDB" id="A0A2U1SPM0"/>
<organism evidence="20 21">
    <name type="scientific">Methylosinus sporium</name>
    <dbReference type="NCBI Taxonomy" id="428"/>
    <lineage>
        <taxon>Bacteria</taxon>
        <taxon>Pseudomonadati</taxon>
        <taxon>Pseudomonadota</taxon>
        <taxon>Alphaproteobacteria</taxon>
        <taxon>Hyphomicrobiales</taxon>
        <taxon>Methylocystaceae</taxon>
        <taxon>Methylosinus</taxon>
    </lineage>
</organism>
<keyword evidence="11" id="KW-0067">ATP-binding</keyword>
<feature type="transmembrane region" description="Helical" evidence="18">
    <location>
        <begin position="323"/>
        <end position="347"/>
    </location>
</feature>
<evidence type="ECO:0000313" key="21">
    <source>
        <dbReference type="Proteomes" id="UP000245137"/>
    </source>
</evidence>
<feature type="domain" description="Cation-transporting P-type ATPase N-terminal" evidence="19">
    <location>
        <begin position="53"/>
        <end position="126"/>
    </location>
</feature>
<dbReference type="InterPro" id="IPR023298">
    <property type="entry name" value="ATPase_P-typ_TM_dom_sf"/>
</dbReference>
<feature type="transmembrane region" description="Helical" evidence="18">
    <location>
        <begin position="871"/>
        <end position="890"/>
    </location>
</feature>
<dbReference type="Gene3D" id="2.70.150.10">
    <property type="entry name" value="Calcium-transporting ATPase, cytoplasmic transduction domain A"/>
    <property type="match status" value="1"/>
</dbReference>
<comment type="caution">
    <text evidence="20">The sequence shown here is derived from an EMBL/GenBank/DDBJ whole genome shotgun (WGS) entry which is preliminary data.</text>
</comment>
<evidence type="ECO:0000256" key="17">
    <source>
        <dbReference type="ARBA" id="ARBA00047295"/>
    </source>
</evidence>
<dbReference type="GO" id="GO:0005524">
    <property type="term" value="F:ATP binding"/>
    <property type="evidence" value="ECO:0007669"/>
    <property type="project" value="UniProtKB-KW"/>
</dbReference>
<dbReference type="InterPro" id="IPR006068">
    <property type="entry name" value="ATPase_P-typ_cation-transptr_C"/>
</dbReference>
<dbReference type="SMART" id="SM00831">
    <property type="entry name" value="Cation_ATPase_N"/>
    <property type="match status" value="1"/>
</dbReference>
<dbReference type="OrthoDB" id="391538at2"/>
<evidence type="ECO:0000256" key="10">
    <source>
        <dbReference type="ARBA" id="ARBA00022741"/>
    </source>
</evidence>
<keyword evidence="7" id="KW-0997">Cell inner membrane</keyword>
<dbReference type="InterPro" id="IPR023299">
    <property type="entry name" value="ATPase_P-typ_cyto_dom_N"/>
</dbReference>
<dbReference type="SUPFAM" id="SSF81665">
    <property type="entry name" value="Calcium ATPase, transmembrane domain M"/>
    <property type="match status" value="1"/>
</dbReference>
<dbReference type="SFLD" id="SFLDS00003">
    <property type="entry name" value="Haloacid_Dehalogenase"/>
    <property type="match status" value="1"/>
</dbReference>
<feature type="transmembrane region" description="Helical" evidence="18">
    <location>
        <begin position="808"/>
        <end position="827"/>
    </location>
</feature>
<dbReference type="NCBIfam" id="NF011702">
    <property type="entry name" value="PRK15122.1"/>
    <property type="match status" value="1"/>
</dbReference>
<comment type="subcellular location">
    <subcellularLocation>
        <location evidence="2">Cell inner membrane</location>
        <topology evidence="2">Multi-pass membrane protein</topology>
    </subcellularLocation>
</comment>
<proteinExistence type="inferred from homology"/>
<evidence type="ECO:0000256" key="1">
    <source>
        <dbReference type="ARBA" id="ARBA00003954"/>
    </source>
</evidence>
<dbReference type="PROSITE" id="PS00154">
    <property type="entry name" value="ATPASE_E1_E2"/>
    <property type="match status" value="1"/>
</dbReference>
<feature type="transmembrane region" description="Helical" evidence="18">
    <location>
        <begin position="293"/>
        <end position="311"/>
    </location>
</feature>
<keyword evidence="9 18" id="KW-0812">Transmembrane</keyword>
<dbReference type="InterPro" id="IPR023214">
    <property type="entry name" value="HAD_sf"/>
</dbReference>
<comment type="function">
    <text evidence="1">Mediates magnesium influx to the cytosol.</text>
</comment>
<name>A0A2U1SPM0_METSR</name>
<evidence type="ECO:0000256" key="4">
    <source>
        <dbReference type="ARBA" id="ARBA00012786"/>
    </source>
</evidence>
<keyword evidence="10" id="KW-0547">Nucleotide-binding</keyword>
<dbReference type="InterPro" id="IPR018303">
    <property type="entry name" value="ATPase_P-typ_P_site"/>
</dbReference>
<dbReference type="SUPFAM" id="SSF81653">
    <property type="entry name" value="Calcium ATPase, transduction domain A"/>
    <property type="match status" value="1"/>
</dbReference>
<keyword evidence="15 18" id="KW-0472">Membrane</keyword>
<keyword evidence="12" id="KW-0460">Magnesium</keyword>
<feature type="transmembrane region" description="Helical" evidence="18">
    <location>
        <begin position="131"/>
        <end position="147"/>
    </location>
</feature>
<dbReference type="SFLD" id="SFLDF00027">
    <property type="entry name" value="p-type_atpase"/>
    <property type="match status" value="1"/>
</dbReference>
<evidence type="ECO:0000256" key="15">
    <source>
        <dbReference type="ARBA" id="ARBA00023136"/>
    </source>
</evidence>
<evidence type="ECO:0000256" key="6">
    <source>
        <dbReference type="ARBA" id="ARBA00022475"/>
    </source>
</evidence>
<reference evidence="20 21" key="1">
    <citation type="journal article" date="2018" name="Appl. Microbiol. Biotechnol.">
        <title>Co-cultivation of the strictly anaerobic methanogen Methanosarcina barkeri with aerobic methanotrophs in an oxygen-limited membrane bioreactor.</title>
        <authorList>
            <person name="In 't Zandt M.H."/>
            <person name="van den Bosch T.J.M."/>
            <person name="Rijkers R."/>
            <person name="van Kessel M.A.H.J."/>
            <person name="Jetten M.S.M."/>
            <person name="Welte C.U."/>
        </authorList>
    </citation>
    <scope>NUCLEOTIDE SEQUENCE [LARGE SCALE GENOMIC DNA]</scope>
    <source>
        <strain evidence="20 21">DSM 17706</strain>
    </source>
</reference>
<evidence type="ECO:0000256" key="5">
    <source>
        <dbReference type="ARBA" id="ARBA00013555"/>
    </source>
</evidence>
<feature type="transmembrane region" description="Helical" evidence="18">
    <location>
        <begin position="839"/>
        <end position="865"/>
    </location>
</feature>
<evidence type="ECO:0000256" key="2">
    <source>
        <dbReference type="ARBA" id="ARBA00004429"/>
    </source>
</evidence>
<evidence type="ECO:0000256" key="12">
    <source>
        <dbReference type="ARBA" id="ARBA00022842"/>
    </source>
</evidence>
<dbReference type="InterPro" id="IPR004014">
    <property type="entry name" value="ATPase_P-typ_cation-transptr_N"/>
</dbReference>
<dbReference type="InterPro" id="IPR001757">
    <property type="entry name" value="P_typ_ATPase"/>
</dbReference>
<dbReference type="NCBIfam" id="TIGR01524">
    <property type="entry name" value="ATPase-IIIB_Mg"/>
    <property type="match status" value="1"/>
</dbReference>
<dbReference type="Pfam" id="PF00689">
    <property type="entry name" value="Cation_ATPase_C"/>
    <property type="match status" value="1"/>
</dbReference>
<feature type="transmembrane region" description="Helical" evidence="18">
    <location>
        <begin position="773"/>
        <end position="796"/>
    </location>
</feature>
<keyword evidence="8" id="KW-0597">Phosphoprotein</keyword>
<evidence type="ECO:0000256" key="16">
    <source>
        <dbReference type="ARBA" id="ARBA00029806"/>
    </source>
</evidence>
<dbReference type="InterPro" id="IPR036412">
    <property type="entry name" value="HAD-like_sf"/>
</dbReference>
<dbReference type="Pfam" id="PF00690">
    <property type="entry name" value="Cation_ATPase_N"/>
    <property type="match status" value="1"/>
</dbReference>
<keyword evidence="6" id="KW-1003">Cell membrane</keyword>
<dbReference type="PRINTS" id="PR01836">
    <property type="entry name" value="MGATPASE"/>
</dbReference>
<dbReference type="InterPro" id="IPR008250">
    <property type="entry name" value="ATPase_P-typ_transduc_dom_A_sf"/>
</dbReference>
<dbReference type="GO" id="GO:0016887">
    <property type="term" value="F:ATP hydrolysis activity"/>
    <property type="evidence" value="ECO:0007669"/>
    <property type="project" value="InterPro"/>
</dbReference>
<evidence type="ECO:0000259" key="19">
    <source>
        <dbReference type="SMART" id="SM00831"/>
    </source>
</evidence>
<comment type="catalytic activity">
    <reaction evidence="17">
        <text>Mg(2+)(out) + ATP + H2O = Mg(2+)(in) + ADP + phosphate + H(+)</text>
        <dbReference type="Rhea" id="RHEA:10260"/>
        <dbReference type="ChEBI" id="CHEBI:15377"/>
        <dbReference type="ChEBI" id="CHEBI:15378"/>
        <dbReference type="ChEBI" id="CHEBI:18420"/>
        <dbReference type="ChEBI" id="CHEBI:30616"/>
        <dbReference type="ChEBI" id="CHEBI:43474"/>
        <dbReference type="ChEBI" id="CHEBI:456216"/>
        <dbReference type="EC" id="7.2.2.14"/>
    </reaction>
</comment>
<dbReference type="Proteomes" id="UP000245137">
    <property type="component" value="Unassembled WGS sequence"/>
</dbReference>
<evidence type="ECO:0000256" key="7">
    <source>
        <dbReference type="ARBA" id="ARBA00022519"/>
    </source>
</evidence>
<dbReference type="SUPFAM" id="SSF56784">
    <property type="entry name" value="HAD-like"/>
    <property type="match status" value="1"/>
</dbReference>
<evidence type="ECO:0000256" key="18">
    <source>
        <dbReference type="SAM" id="Phobius"/>
    </source>
</evidence>
<evidence type="ECO:0000256" key="8">
    <source>
        <dbReference type="ARBA" id="ARBA00022553"/>
    </source>
</evidence>
<keyword evidence="13" id="KW-1278">Translocase</keyword>
<dbReference type="PANTHER" id="PTHR42861">
    <property type="entry name" value="CALCIUM-TRANSPORTING ATPASE"/>
    <property type="match status" value="1"/>
</dbReference>
<dbReference type="NCBIfam" id="TIGR01494">
    <property type="entry name" value="ATPase_P-type"/>
    <property type="match status" value="2"/>
</dbReference>
<dbReference type="InterPro" id="IPR044492">
    <property type="entry name" value="P_typ_ATPase_HD_dom"/>
</dbReference>
<dbReference type="EMBL" id="PUIV01000019">
    <property type="protein sequence ID" value="PWB93543.1"/>
    <property type="molecule type" value="Genomic_DNA"/>
</dbReference>
<sequence length="900" mass="97507">MIAKRHHAPLPARDETASLLPLPARIGNLQEMNHRFSATRLLHEKRLDGALLRAAQAEGEAVLASLHSSRAGLSVREAAHRLRSVGLNRIAHERRPSLLRELAGRAKNPLNALLLALAVASYALGDLRASVVIAAMVVLSVGLAFFQEHRSNEAAARLQAMVRTHASVRRPGAHTADNFVEEPIERLAPGDIVRLSAGDMIPADLRLLEAKDLFVNQSALTGESMPVEKFAHAAPASDPFAAQNLALMGANVVSGYATAIVIETGRRTCLGALADKMAGARVETSFDKGLTRFTLLMIVFMAVMAPAVFVINGVTKGDWLEALLFAVSVAVGLTPEMLPMIVTVNLAKGAIAIASKKVIVKRLNSIQNFGAMDVLCTDKTGTLTQDRIILKRHLDIFGEESDRVLEFAFLNSHFQSGLKNLLDRAVLDHHELATALRPDHEFEKIDEIPFDFERRRLSVVVRRDDGPHLLICKGAVEELFAISARYETEKDCGALDPSHLEAAQRETEELNADGFRVVAVAYKELPPEQTSFSVADESALTLLGYIAFLDPPKESAAPAIAALAKAGVAVKILTGDNDIVTRKICKDVGLEVGRIALGSQIESMSEEDLSALASETSVFAKLSPPQKARVIDALHRKGHVVGYLGDGINDGPALKAADVGISVDTAVDVAKETADIILLEKSLAVLGDGVLEGRKVFANITKYIKMGASSNFGNMFSVLGASVFLPFLPMTPIQVLTNNLLYDFSQTAIPTDNVDAEYLERPRRWDIDSIAKFVLCVGPISSIFDYATFALMIYGFGALADPALFQSGWFVESLLTQTLIIHIIRTARIPFIESRASNALLLTTLVVCVIGAALPFSPIAGVFGFTPLPLLYWPAIFSFLICYSVLAHLVKSWFVKKWGM</sequence>
<evidence type="ECO:0000256" key="11">
    <source>
        <dbReference type="ARBA" id="ARBA00022840"/>
    </source>
</evidence>
<accession>A0A2U1SPM0</accession>
<evidence type="ECO:0000313" key="20">
    <source>
        <dbReference type="EMBL" id="PWB93543.1"/>
    </source>
</evidence>
<dbReference type="Gene3D" id="1.20.1110.10">
    <property type="entry name" value="Calcium-transporting ATPase, transmembrane domain"/>
    <property type="match status" value="1"/>
</dbReference>
<evidence type="ECO:0000256" key="9">
    <source>
        <dbReference type="ARBA" id="ARBA00022692"/>
    </source>
</evidence>
<dbReference type="CDD" id="cd02077">
    <property type="entry name" value="P-type_ATPase_Mg"/>
    <property type="match status" value="1"/>
</dbReference>
<dbReference type="SFLD" id="SFLDG00002">
    <property type="entry name" value="C1.7:_P-type_atpase_like"/>
    <property type="match status" value="1"/>
</dbReference>
<comment type="similarity">
    <text evidence="3">Belongs to the cation transport ATPase (P-type) (TC 3.A.3) family. Type IIIB subfamily.</text>
</comment>
<keyword evidence="14 18" id="KW-1133">Transmembrane helix</keyword>
<dbReference type="GO" id="GO:0005886">
    <property type="term" value="C:plasma membrane"/>
    <property type="evidence" value="ECO:0007669"/>
    <property type="project" value="UniProtKB-SubCell"/>
</dbReference>
<dbReference type="InterPro" id="IPR006415">
    <property type="entry name" value="P-type_ATPase_IIIB"/>
</dbReference>
<keyword evidence="21" id="KW-1185">Reference proteome</keyword>
<protein>
    <recommendedName>
        <fullName evidence="5">Magnesium-transporting ATPase, P-type 1</fullName>
        <ecNumber evidence="4">7.2.2.14</ecNumber>
    </recommendedName>
    <alternativeName>
        <fullName evidence="16">Mg(2+) transport ATPase, P-type 1</fullName>
    </alternativeName>
</protein>
<dbReference type="Pfam" id="PF00122">
    <property type="entry name" value="E1-E2_ATPase"/>
    <property type="match status" value="1"/>
</dbReference>
<evidence type="ECO:0000256" key="3">
    <source>
        <dbReference type="ARBA" id="ARBA00008746"/>
    </source>
</evidence>
<evidence type="ECO:0000256" key="13">
    <source>
        <dbReference type="ARBA" id="ARBA00022967"/>
    </source>
</evidence>
<dbReference type="Pfam" id="PF13246">
    <property type="entry name" value="Cation_ATPase"/>
    <property type="match status" value="1"/>
</dbReference>
<evidence type="ECO:0000256" key="14">
    <source>
        <dbReference type="ARBA" id="ARBA00022989"/>
    </source>
</evidence>
<dbReference type="InterPro" id="IPR059000">
    <property type="entry name" value="ATPase_P-type_domA"/>
</dbReference>